<dbReference type="Proteomes" id="UP000321083">
    <property type="component" value="Unassembled WGS sequence"/>
</dbReference>
<evidence type="ECO:0000313" key="2">
    <source>
        <dbReference type="Proteomes" id="UP000321083"/>
    </source>
</evidence>
<dbReference type="AlphaFoldDB" id="A0A5C6M5S1"/>
<reference evidence="1 2" key="2">
    <citation type="submission" date="2019-08" db="EMBL/GenBank/DDBJ databases">
        <authorList>
            <person name="Henke P."/>
        </authorList>
    </citation>
    <scope>NUCLEOTIDE SEQUENCE [LARGE SCALE GENOMIC DNA]</scope>
    <source>
        <strain evidence="1">Phe10_nw2017</strain>
    </source>
</reference>
<evidence type="ECO:0000313" key="1">
    <source>
        <dbReference type="EMBL" id="TWW09469.1"/>
    </source>
</evidence>
<sequence length="243" mass="25974">MSFGGQKQSMQLKQTLDMDWKINEIASNGDAKMVQTIGRVQVESDGGLVGGFKYDSSDSAAPTSPVAKSMADVFSRIINKPFAVTMQPTGKIGAVEVPEELLSALAGSGGAMSEDTLKQLMTQSAVTLPTEGIRKGESWENVQNVDMPVGVMTINSKLTFNGIDAATGFAEIQMQPTITIKSKEGSPQQITLKSAKGGGKVLFDQKAGRVAQSDVDLTMELTIKQLGQQIDQIVEQKTVMKLQ</sequence>
<protein>
    <submittedName>
        <fullName evidence="1">Uncharacterized protein</fullName>
    </submittedName>
</protein>
<gene>
    <name evidence="1" type="ORF">E3A20_14000</name>
</gene>
<dbReference type="EMBL" id="SRHE01000267">
    <property type="protein sequence ID" value="TWW09469.1"/>
    <property type="molecule type" value="Genomic_DNA"/>
</dbReference>
<name>A0A5C6M5S1_9PLAN</name>
<keyword evidence="2" id="KW-1185">Reference proteome</keyword>
<reference evidence="1 2" key="1">
    <citation type="submission" date="2019-08" db="EMBL/GenBank/DDBJ databases">
        <title>100 year-old enigma solved: identification of Planctomyces bekefii, the type genus and species of the phylum Planctomycetes.</title>
        <authorList>
            <person name="Svetlana D.N."/>
            <person name="Overmann J."/>
        </authorList>
    </citation>
    <scope>NUCLEOTIDE SEQUENCE [LARGE SCALE GENOMIC DNA]</scope>
    <source>
        <strain evidence="1">Phe10_nw2017</strain>
    </source>
</reference>
<dbReference type="Pfam" id="PF19777">
    <property type="entry name" value="DUF6263"/>
    <property type="match status" value="1"/>
</dbReference>
<accession>A0A5C6M5S1</accession>
<comment type="caution">
    <text evidence="1">The sequence shown here is derived from an EMBL/GenBank/DDBJ whole genome shotgun (WGS) entry which is preliminary data.</text>
</comment>
<dbReference type="InterPro" id="IPR046230">
    <property type="entry name" value="DUF6263"/>
</dbReference>
<organism evidence="1 2">
    <name type="scientific">Planctomyces bekefii</name>
    <dbReference type="NCBI Taxonomy" id="1653850"/>
    <lineage>
        <taxon>Bacteria</taxon>
        <taxon>Pseudomonadati</taxon>
        <taxon>Planctomycetota</taxon>
        <taxon>Planctomycetia</taxon>
        <taxon>Planctomycetales</taxon>
        <taxon>Planctomycetaceae</taxon>
        <taxon>Planctomyces</taxon>
    </lineage>
</organism>
<proteinExistence type="predicted"/>